<evidence type="ECO:0000256" key="5">
    <source>
        <dbReference type="HAMAP-Rule" id="MF_01114"/>
    </source>
</evidence>
<dbReference type="InterPro" id="IPR003783">
    <property type="entry name" value="Regulatory_RecX"/>
</dbReference>
<comment type="similarity">
    <text evidence="2 5">Belongs to the RecX family.</text>
</comment>
<evidence type="ECO:0000256" key="3">
    <source>
        <dbReference type="ARBA" id="ARBA00018111"/>
    </source>
</evidence>
<reference evidence="8" key="1">
    <citation type="submission" date="2023-07" db="EMBL/GenBank/DDBJ databases">
        <authorList>
            <person name="Yang W."/>
            <person name="Chen J."/>
            <person name="Ji P."/>
            <person name="Hu F."/>
        </authorList>
    </citation>
    <scope>NUCLEOTIDE SEQUENCE</scope>
    <source>
        <strain evidence="8">CRE-138-0111</strain>
    </source>
</reference>
<feature type="domain" description="RecX third three-helical" evidence="7">
    <location>
        <begin position="104"/>
        <end position="148"/>
    </location>
</feature>
<name>A0ABT9AVQ5_9GAMM</name>
<dbReference type="PANTHER" id="PTHR33602:SF1">
    <property type="entry name" value="REGULATORY PROTEIN RECX FAMILY PROTEIN"/>
    <property type="match status" value="1"/>
</dbReference>
<feature type="domain" description="RecX second three-helical" evidence="6">
    <location>
        <begin position="59"/>
        <end position="97"/>
    </location>
</feature>
<evidence type="ECO:0000256" key="4">
    <source>
        <dbReference type="ARBA" id="ARBA00022490"/>
    </source>
</evidence>
<dbReference type="EMBL" id="JAUQTG010000010">
    <property type="protein sequence ID" value="MDO7857840.1"/>
    <property type="molecule type" value="Genomic_DNA"/>
</dbReference>
<evidence type="ECO:0000313" key="8">
    <source>
        <dbReference type="EMBL" id="MDO7857840.1"/>
    </source>
</evidence>
<evidence type="ECO:0000259" key="7">
    <source>
        <dbReference type="Pfam" id="PF21981"/>
    </source>
</evidence>
<dbReference type="HAMAP" id="MF_01114">
    <property type="entry name" value="RecX"/>
    <property type="match status" value="1"/>
</dbReference>
<sequence length="185" mass="22288">MNESDLYQYALFMLSRRDYGKAELFSRMKRRMYEKNEGIIDESLIEKALERLSEQHFLDDDRVVALLMQGYIRKGYGPLRIKQEMRQKGFSEALVEKHFADVDVDWFEKAALVRSKKFGDDLPQDFKEKSKQIRYLQYRGFFGDMIYELFSWLFPDFNINAGFLYLISYLDDEPIGIRIYFNFFF</sequence>
<dbReference type="Gene3D" id="1.10.10.10">
    <property type="entry name" value="Winged helix-like DNA-binding domain superfamily/Winged helix DNA-binding domain"/>
    <property type="match status" value="3"/>
</dbReference>
<reference evidence="8" key="2">
    <citation type="journal article" date="2024" name="Int. J. Antimicrob. Agents">
        <title>Identification of a novel Providencia species showing multi-drug-resistant in three patients with hospital-acquired infection.</title>
        <authorList>
            <person name="Yang W."/>
            <person name="Chen J."/>
            <person name="Yang F."/>
            <person name="Ji P."/>
            <person name="Shen S."/>
            <person name="Yin D."/>
            <person name="Hu F."/>
        </authorList>
    </citation>
    <scope>NUCLEOTIDE SEQUENCE</scope>
    <source>
        <strain evidence="8">CRE-138-0111</strain>
    </source>
</reference>
<dbReference type="InterPro" id="IPR036388">
    <property type="entry name" value="WH-like_DNA-bd_sf"/>
</dbReference>
<dbReference type="InterPro" id="IPR053924">
    <property type="entry name" value="RecX_HTH_2nd"/>
</dbReference>
<dbReference type="Proteomes" id="UP001176478">
    <property type="component" value="Unassembled WGS sequence"/>
</dbReference>
<dbReference type="Pfam" id="PF21981">
    <property type="entry name" value="RecX_HTH3"/>
    <property type="match status" value="1"/>
</dbReference>
<dbReference type="Pfam" id="PF02631">
    <property type="entry name" value="RecX_HTH2"/>
    <property type="match status" value="1"/>
</dbReference>
<evidence type="ECO:0000256" key="1">
    <source>
        <dbReference type="ARBA" id="ARBA00004496"/>
    </source>
</evidence>
<keyword evidence="9" id="KW-1185">Reference proteome</keyword>
<evidence type="ECO:0000259" key="6">
    <source>
        <dbReference type="Pfam" id="PF02631"/>
    </source>
</evidence>
<gene>
    <name evidence="5" type="primary">recX</name>
    <name evidence="8" type="ORF">Q5E86_16100</name>
</gene>
<protein>
    <recommendedName>
        <fullName evidence="3 5">Regulatory protein RecX</fullName>
    </recommendedName>
</protein>
<evidence type="ECO:0000256" key="2">
    <source>
        <dbReference type="ARBA" id="ARBA00009695"/>
    </source>
</evidence>
<dbReference type="PANTHER" id="PTHR33602">
    <property type="entry name" value="REGULATORY PROTEIN RECX FAMILY PROTEIN"/>
    <property type="match status" value="1"/>
</dbReference>
<comment type="function">
    <text evidence="5">Modulates RecA activity.</text>
</comment>
<proteinExistence type="inferred from homology"/>
<accession>A0ABT9AVQ5</accession>
<keyword evidence="4 5" id="KW-0963">Cytoplasm</keyword>
<comment type="caution">
    <text evidence="8">The sequence shown here is derived from an EMBL/GenBank/DDBJ whole genome shotgun (WGS) entry which is preliminary data.</text>
</comment>
<evidence type="ECO:0000313" key="9">
    <source>
        <dbReference type="Proteomes" id="UP001176478"/>
    </source>
</evidence>
<dbReference type="InterPro" id="IPR053925">
    <property type="entry name" value="RecX_HTH_3rd"/>
</dbReference>
<organism evidence="8 9">
    <name type="scientific">Providencia huashanensis</name>
    <dbReference type="NCBI Taxonomy" id="3037798"/>
    <lineage>
        <taxon>Bacteria</taxon>
        <taxon>Pseudomonadati</taxon>
        <taxon>Pseudomonadota</taxon>
        <taxon>Gammaproteobacteria</taxon>
        <taxon>Enterobacterales</taxon>
        <taxon>Morganellaceae</taxon>
        <taxon>Providencia</taxon>
    </lineage>
</organism>
<comment type="subcellular location">
    <subcellularLocation>
        <location evidence="1 5">Cytoplasm</location>
    </subcellularLocation>
</comment>